<proteinExistence type="predicted"/>
<evidence type="ECO:0000313" key="2">
    <source>
        <dbReference type="EMBL" id="GGK89039.1"/>
    </source>
</evidence>
<evidence type="ECO:0000256" key="1">
    <source>
        <dbReference type="SAM" id="Phobius"/>
    </source>
</evidence>
<sequence length="116" mass="11410">MFARIRKAVAAGVSAGALAAAGLIGGVLKGGGQVDQATISQAVGALIVGGIVAGYAAWRLPNAASPADVDEAERAAKDALAREWPGMVGDAALEQMAIVAARAAAGRDRTGTTTNP</sequence>
<accession>A0A8J3BXQ7</accession>
<protein>
    <recommendedName>
        <fullName evidence="4">Holin</fullName>
    </recommendedName>
</protein>
<dbReference type="AlphaFoldDB" id="A0A8J3BXQ7"/>
<dbReference type="RefSeq" id="WP_189079231.1">
    <property type="nucleotide sequence ID" value="NZ_BMMX01000008.1"/>
</dbReference>
<gene>
    <name evidence="2" type="ORF">GCM10012284_23860</name>
</gene>
<evidence type="ECO:0000313" key="3">
    <source>
        <dbReference type="Proteomes" id="UP000656042"/>
    </source>
</evidence>
<dbReference type="Proteomes" id="UP000656042">
    <property type="component" value="Unassembled WGS sequence"/>
</dbReference>
<comment type="caution">
    <text evidence="2">The sequence shown here is derived from an EMBL/GenBank/DDBJ whole genome shotgun (WGS) entry which is preliminary data.</text>
</comment>
<keyword evidence="3" id="KW-1185">Reference proteome</keyword>
<keyword evidence="1" id="KW-1133">Transmembrane helix</keyword>
<dbReference type="EMBL" id="BMMX01000008">
    <property type="protein sequence ID" value="GGK89039.1"/>
    <property type="molecule type" value="Genomic_DNA"/>
</dbReference>
<evidence type="ECO:0008006" key="4">
    <source>
        <dbReference type="Google" id="ProtNLM"/>
    </source>
</evidence>
<reference evidence="2" key="1">
    <citation type="journal article" date="2014" name="Int. J. Syst. Evol. Microbiol.">
        <title>Complete genome sequence of Corynebacterium casei LMG S-19264T (=DSM 44701T), isolated from a smear-ripened cheese.</title>
        <authorList>
            <consortium name="US DOE Joint Genome Institute (JGI-PGF)"/>
            <person name="Walter F."/>
            <person name="Albersmeier A."/>
            <person name="Kalinowski J."/>
            <person name="Ruckert C."/>
        </authorList>
    </citation>
    <scope>NUCLEOTIDE SEQUENCE</scope>
    <source>
        <strain evidence="2">CGMCC 4.7299</strain>
    </source>
</reference>
<reference evidence="2" key="2">
    <citation type="submission" date="2020-09" db="EMBL/GenBank/DDBJ databases">
        <authorList>
            <person name="Sun Q."/>
            <person name="Zhou Y."/>
        </authorList>
    </citation>
    <scope>NUCLEOTIDE SEQUENCE</scope>
    <source>
        <strain evidence="2">CGMCC 4.7299</strain>
    </source>
</reference>
<name>A0A8J3BXQ7_9ACTN</name>
<keyword evidence="1" id="KW-0812">Transmembrane</keyword>
<feature type="transmembrane region" description="Helical" evidence="1">
    <location>
        <begin position="39"/>
        <end position="58"/>
    </location>
</feature>
<organism evidence="2 3">
    <name type="scientific">Mangrovihabitans endophyticus</name>
    <dbReference type="NCBI Taxonomy" id="1751298"/>
    <lineage>
        <taxon>Bacteria</taxon>
        <taxon>Bacillati</taxon>
        <taxon>Actinomycetota</taxon>
        <taxon>Actinomycetes</taxon>
        <taxon>Micromonosporales</taxon>
        <taxon>Micromonosporaceae</taxon>
        <taxon>Mangrovihabitans</taxon>
    </lineage>
</organism>
<keyword evidence="1" id="KW-0472">Membrane</keyword>